<dbReference type="PANTHER" id="PTHR33442:SF1">
    <property type="entry name" value="TRANS-3-HYDROXY-L-PROLINE DEHYDRATASE"/>
    <property type="match status" value="1"/>
</dbReference>
<dbReference type="OrthoDB" id="181267at2"/>
<dbReference type="SUPFAM" id="SSF54506">
    <property type="entry name" value="Diaminopimelate epimerase-like"/>
    <property type="match status" value="1"/>
</dbReference>
<accession>A0A0R0C9T5</accession>
<dbReference type="PIRSF" id="PIRSF029792">
    <property type="entry name" value="Pro_racemase"/>
    <property type="match status" value="1"/>
</dbReference>
<sequence>MKTIHVIDSHTAGEPTRVVMSGFPDLGQGSLAQRRETFRDSYDHWRSAIACEPRGSDTMVGALLLEPTDPRCCAGVIFFNNVGYLGMCGHGTIGLTRTLAHVGRIQPGEHLIETPVGVVGVTLHADGKVSIDNVESYRFIANAEVDVPDIGKIKGDIAWGGNWFFITKQTPAPLDIAHRNALSNYTIAVQQALEANGIRGENGGVIDHVEISGDAPDGSGARNFVMCPGGAYDRSPCGTGTSAKIACLAADNELGEGERWIQQGILGSAFEGSYRKGERGVMPTIIGQAWITGTAQILIEESDPLAWGIGGVRP</sequence>
<dbReference type="InterPro" id="IPR008794">
    <property type="entry name" value="Pro_racemase_fam"/>
</dbReference>
<dbReference type="SFLD" id="SFLDS00028">
    <property type="entry name" value="Proline_Racemase"/>
    <property type="match status" value="1"/>
</dbReference>
<comment type="caution">
    <text evidence="2">The sequence shown here is derived from an EMBL/GenBank/DDBJ whole genome shotgun (WGS) entry which is preliminary data.</text>
</comment>
<name>A0A0R0C9T5_9GAMM</name>
<dbReference type="STRING" id="405444.ABB26_13390"/>
<reference evidence="2 3" key="1">
    <citation type="submission" date="2015-05" db="EMBL/GenBank/DDBJ databases">
        <title>Genome sequencing and analysis of members of genus Stenotrophomonas.</title>
        <authorList>
            <person name="Patil P.P."/>
            <person name="Midha S."/>
            <person name="Patil P.B."/>
        </authorList>
    </citation>
    <scope>NUCLEOTIDE SEQUENCE [LARGE SCALE GENOMIC DNA]</scope>
    <source>
        <strain evidence="2 3">DSM 18929</strain>
    </source>
</reference>
<evidence type="ECO:0000313" key="3">
    <source>
        <dbReference type="Proteomes" id="UP000050864"/>
    </source>
</evidence>
<dbReference type="FunFam" id="3.10.310.10:FF:000003">
    <property type="entry name" value="Proline racemase"/>
    <property type="match status" value="1"/>
</dbReference>
<dbReference type="PATRIC" id="fig|405444.3.peg.1778"/>
<gene>
    <name evidence="2" type="ORF">ABB26_13390</name>
</gene>
<dbReference type="EMBL" id="LDJI01000025">
    <property type="protein sequence ID" value="KRG63258.1"/>
    <property type="molecule type" value="Genomic_DNA"/>
</dbReference>
<evidence type="ECO:0000313" key="2">
    <source>
        <dbReference type="EMBL" id="KRG63258.1"/>
    </source>
</evidence>
<dbReference type="Pfam" id="PF05544">
    <property type="entry name" value="Pro_racemase"/>
    <property type="match status" value="1"/>
</dbReference>
<dbReference type="Proteomes" id="UP000050864">
    <property type="component" value="Unassembled WGS sequence"/>
</dbReference>
<dbReference type="AlphaFoldDB" id="A0A0R0C9T5"/>
<dbReference type="PANTHER" id="PTHR33442">
    <property type="entry name" value="TRANS-3-HYDROXY-L-PROLINE DEHYDRATASE"/>
    <property type="match status" value="1"/>
</dbReference>
<keyword evidence="3" id="KW-1185">Reference proteome</keyword>
<evidence type="ECO:0000256" key="1">
    <source>
        <dbReference type="ARBA" id="ARBA00007529"/>
    </source>
</evidence>
<comment type="similarity">
    <text evidence="1">Belongs to the proline racemase family.</text>
</comment>
<organism evidence="2 3">
    <name type="scientific">Stenotrophomonas humi</name>
    <dbReference type="NCBI Taxonomy" id="405444"/>
    <lineage>
        <taxon>Bacteria</taxon>
        <taxon>Pseudomonadati</taxon>
        <taxon>Pseudomonadota</taxon>
        <taxon>Gammaproteobacteria</taxon>
        <taxon>Lysobacterales</taxon>
        <taxon>Lysobacteraceae</taxon>
        <taxon>Stenotrophomonas</taxon>
    </lineage>
</organism>
<dbReference type="RefSeq" id="WP_057634927.1">
    <property type="nucleotide sequence ID" value="NZ_LDJI01000025.1"/>
</dbReference>
<dbReference type="GO" id="GO:0047580">
    <property type="term" value="F:4-hydroxyproline epimerase activity"/>
    <property type="evidence" value="ECO:0007669"/>
    <property type="project" value="UniProtKB-ARBA"/>
</dbReference>
<proteinExistence type="inferred from homology"/>
<dbReference type="Gene3D" id="3.10.310.10">
    <property type="entry name" value="Diaminopimelate Epimerase, Chain A, domain 1"/>
    <property type="match status" value="2"/>
</dbReference>
<protein>
    <submittedName>
        <fullName evidence="2">Hydroxyproline-2-epimerase</fullName>
    </submittedName>
</protein>